<dbReference type="AlphaFoldDB" id="A0A840BIL6"/>
<dbReference type="InterPro" id="IPR036390">
    <property type="entry name" value="WH_DNA-bd_sf"/>
</dbReference>
<name>A0A840BIL6_9RHOO</name>
<dbReference type="Gene3D" id="1.10.10.10">
    <property type="entry name" value="Winged helix-like DNA-binding domain superfamily/Winged helix DNA-binding domain"/>
    <property type="match status" value="1"/>
</dbReference>
<feature type="domain" description="HTH marR-type" evidence="1">
    <location>
        <begin position="2"/>
        <end position="132"/>
    </location>
</feature>
<dbReference type="PROSITE" id="PS50995">
    <property type="entry name" value="HTH_MARR_2"/>
    <property type="match status" value="1"/>
</dbReference>
<dbReference type="GO" id="GO:0003700">
    <property type="term" value="F:DNA-binding transcription factor activity"/>
    <property type="evidence" value="ECO:0007669"/>
    <property type="project" value="InterPro"/>
</dbReference>
<evidence type="ECO:0000259" key="1">
    <source>
        <dbReference type="PROSITE" id="PS50995"/>
    </source>
</evidence>
<organism evidence="2 3">
    <name type="scientific">Niveibacterium umoris</name>
    <dbReference type="NCBI Taxonomy" id="1193620"/>
    <lineage>
        <taxon>Bacteria</taxon>
        <taxon>Pseudomonadati</taxon>
        <taxon>Pseudomonadota</taxon>
        <taxon>Betaproteobacteria</taxon>
        <taxon>Rhodocyclales</taxon>
        <taxon>Rhodocyclaceae</taxon>
        <taxon>Niveibacterium</taxon>
    </lineage>
</organism>
<dbReference type="PANTHER" id="PTHR33164:SF99">
    <property type="entry name" value="MARR FAMILY REGULATORY PROTEIN"/>
    <property type="match status" value="1"/>
</dbReference>
<dbReference type="GO" id="GO:0006950">
    <property type="term" value="P:response to stress"/>
    <property type="evidence" value="ECO:0007669"/>
    <property type="project" value="TreeGrafter"/>
</dbReference>
<reference evidence="2 3" key="1">
    <citation type="submission" date="2020-08" db="EMBL/GenBank/DDBJ databases">
        <title>Genomic Encyclopedia of Type Strains, Phase IV (KMG-IV): sequencing the most valuable type-strain genomes for metagenomic binning, comparative biology and taxonomic classification.</title>
        <authorList>
            <person name="Goeker M."/>
        </authorList>
    </citation>
    <scope>NUCLEOTIDE SEQUENCE [LARGE SCALE GENOMIC DNA]</scope>
    <source>
        <strain evidence="2 3">DSM 106739</strain>
    </source>
</reference>
<evidence type="ECO:0000313" key="2">
    <source>
        <dbReference type="EMBL" id="MBB4011422.1"/>
    </source>
</evidence>
<keyword evidence="2" id="KW-0238">DNA-binding</keyword>
<dbReference type="GO" id="GO:0003677">
    <property type="term" value="F:DNA binding"/>
    <property type="evidence" value="ECO:0007669"/>
    <property type="project" value="UniProtKB-KW"/>
</dbReference>
<dbReference type="Proteomes" id="UP000561045">
    <property type="component" value="Unassembled WGS sequence"/>
</dbReference>
<dbReference type="Pfam" id="PF12802">
    <property type="entry name" value="MarR_2"/>
    <property type="match status" value="1"/>
</dbReference>
<dbReference type="SMART" id="SM00347">
    <property type="entry name" value="HTH_MARR"/>
    <property type="match status" value="1"/>
</dbReference>
<sequence>MHNTALREFARAFLAVEQTTARRHGLGADAQHRIASLLVRNGPVTPQALSSMTGLHKAWVTRSIKAMEASQQVITRPNPDDGRSILVEISPSGRQAVENINACLDRYASALLQGLAPADRAPADRILRRLAAIIQDAAPQQSADLE</sequence>
<dbReference type="RefSeq" id="WP_183631965.1">
    <property type="nucleotide sequence ID" value="NZ_BAABLE010000011.1"/>
</dbReference>
<evidence type="ECO:0000313" key="3">
    <source>
        <dbReference type="Proteomes" id="UP000561045"/>
    </source>
</evidence>
<proteinExistence type="predicted"/>
<accession>A0A840BIL6</accession>
<dbReference type="SUPFAM" id="SSF46785">
    <property type="entry name" value="Winged helix' DNA-binding domain"/>
    <property type="match status" value="1"/>
</dbReference>
<dbReference type="PANTHER" id="PTHR33164">
    <property type="entry name" value="TRANSCRIPTIONAL REGULATOR, MARR FAMILY"/>
    <property type="match status" value="1"/>
</dbReference>
<keyword evidence="3" id="KW-1185">Reference proteome</keyword>
<dbReference type="EMBL" id="JACIET010000001">
    <property type="protein sequence ID" value="MBB4011422.1"/>
    <property type="molecule type" value="Genomic_DNA"/>
</dbReference>
<dbReference type="InterPro" id="IPR039422">
    <property type="entry name" value="MarR/SlyA-like"/>
</dbReference>
<dbReference type="InterPro" id="IPR000835">
    <property type="entry name" value="HTH_MarR-typ"/>
</dbReference>
<dbReference type="InterPro" id="IPR036388">
    <property type="entry name" value="WH-like_DNA-bd_sf"/>
</dbReference>
<gene>
    <name evidence="2" type="ORF">GGR36_000730</name>
</gene>
<protein>
    <submittedName>
        <fullName evidence="2">DNA-binding MarR family transcriptional regulator</fullName>
    </submittedName>
</protein>
<comment type="caution">
    <text evidence="2">The sequence shown here is derived from an EMBL/GenBank/DDBJ whole genome shotgun (WGS) entry which is preliminary data.</text>
</comment>